<dbReference type="InterPro" id="IPR001270">
    <property type="entry name" value="ClpA/B"/>
</dbReference>
<dbReference type="Pfam" id="PF00023">
    <property type="entry name" value="Ank"/>
    <property type="match status" value="2"/>
</dbReference>
<evidence type="ECO:0000313" key="5">
    <source>
        <dbReference type="EMBL" id="JAQ12391.1"/>
    </source>
</evidence>
<dbReference type="Gene3D" id="3.40.50.300">
    <property type="entry name" value="P-loop containing nucleotide triphosphate hydrolases"/>
    <property type="match status" value="1"/>
</dbReference>
<feature type="repeat" description="ANK" evidence="3">
    <location>
        <begin position="194"/>
        <end position="226"/>
    </location>
</feature>
<dbReference type="Gene3D" id="1.25.40.20">
    <property type="entry name" value="Ankyrin repeat-containing domain"/>
    <property type="match status" value="1"/>
</dbReference>
<feature type="domain" description="AAA+ ATPase" evidence="4">
    <location>
        <begin position="301"/>
        <end position="445"/>
    </location>
</feature>
<dbReference type="SMART" id="SM00382">
    <property type="entry name" value="AAA"/>
    <property type="match status" value="1"/>
</dbReference>
<dbReference type="GO" id="GO:0034605">
    <property type="term" value="P:cellular response to heat"/>
    <property type="evidence" value="ECO:0007669"/>
    <property type="project" value="TreeGrafter"/>
</dbReference>
<dbReference type="InterPro" id="IPR036770">
    <property type="entry name" value="Ankyrin_rpt-contain_sf"/>
</dbReference>
<dbReference type="GO" id="GO:0005524">
    <property type="term" value="F:ATP binding"/>
    <property type="evidence" value="ECO:0007669"/>
    <property type="project" value="UniProtKB-KW"/>
</dbReference>
<keyword evidence="2" id="KW-0067">ATP-binding</keyword>
<dbReference type="InterPro" id="IPR019489">
    <property type="entry name" value="Clp_ATPase_C"/>
</dbReference>
<dbReference type="PRINTS" id="PR01415">
    <property type="entry name" value="ANKYRIN"/>
</dbReference>
<dbReference type="SUPFAM" id="SSF48403">
    <property type="entry name" value="Ankyrin repeat"/>
    <property type="match status" value="1"/>
</dbReference>
<dbReference type="SMART" id="SM00248">
    <property type="entry name" value="ANK"/>
    <property type="match status" value="2"/>
</dbReference>
<evidence type="ECO:0000256" key="3">
    <source>
        <dbReference type="PROSITE-ProRule" id="PRU00023"/>
    </source>
</evidence>
<dbReference type="SUPFAM" id="SSF52540">
    <property type="entry name" value="P-loop containing nucleoside triphosphate hydrolases"/>
    <property type="match status" value="1"/>
</dbReference>
<dbReference type="GO" id="GO:0005739">
    <property type="term" value="C:mitochondrion"/>
    <property type="evidence" value="ECO:0007669"/>
    <property type="project" value="TreeGrafter"/>
</dbReference>
<organism evidence="5">
    <name type="scientific">Lygus hesperus</name>
    <name type="common">Western plant bug</name>
    <dbReference type="NCBI Taxonomy" id="30085"/>
    <lineage>
        <taxon>Eukaryota</taxon>
        <taxon>Metazoa</taxon>
        <taxon>Ecdysozoa</taxon>
        <taxon>Arthropoda</taxon>
        <taxon>Hexapoda</taxon>
        <taxon>Insecta</taxon>
        <taxon>Pterygota</taxon>
        <taxon>Neoptera</taxon>
        <taxon>Paraneoptera</taxon>
        <taxon>Hemiptera</taxon>
        <taxon>Heteroptera</taxon>
        <taxon>Panheteroptera</taxon>
        <taxon>Cimicomorpha</taxon>
        <taxon>Miridae</taxon>
        <taxon>Mirini</taxon>
        <taxon>Lygus</taxon>
    </lineage>
</organism>
<dbReference type="InterPro" id="IPR003593">
    <property type="entry name" value="AAA+_ATPase"/>
</dbReference>
<evidence type="ECO:0000256" key="2">
    <source>
        <dbReference type="ARBA" id="ARBA00022840"/>
    </source>
</evidence>
<dbReference type="InterPro" id="IPR050130">
    <property type="entry name" value="ClpA_ClpB"/>
</dbReference>
<dbReference type="InterPro" id="IPR002110">
    <property type="entry name" value="Ankyrin_rpt"/>
</dbReference>
<dbReference type="PANTHER" id="PTHR11638:SF93">
    <property type="entry name" value="MITOCHONDRIAL DISAGGREGASE"/>
    <property type="match status" value="1"/>
</dbReference>
<gene>
    <name evidence="5" type="primary">Clpb_0</name>
    <name evidence="5" type="ORF">g.91532</name>
</gene>
<feature type="repeat" description="ANK" evidence="3">
    <location>
        <begin position="125"/>
        <end position="157"/>
    </location>
</feature>
<name>A0A146LXQ9_LYGHE</name>
<evidence type="ECO:0000259" key="4">
    <source>
        <dbReference type="SMART" id="SM00382"/>
    </source>
</evidence>
<reference evidence="5" key="1">
    <citation type="journal article" date="2016" name="Gigascience">
        <title>De novo construction of an expanded transcriptome assembly for the western tarnished plant bug, Lygus hesperus.</title>
        <authorList>
            <person name="Tassone E.E."/>
            <person name="Geib S.M."/>
            <person name="Hall B."/>
            <person name="Fabrick J.A."/>
            <person name="Brent C.S."/>
            <person name="Hull J.J."/>
        </authorList>
    </citation>
    <scope>NUCLEOTIDE SEQUENCE</scope>
</reference>
<dbReference type="PROSITE" id="PS50297">
    <property type="entry name" value="ANK_REP_REGION"/>
    <property type="match status" value="2"/>
</dbReference>
<dbReference type="Pfam" id="PF07724">
    <property type="entry name" value="AAA_2"/>
    <property type="match status" value="1"/>
</dbReference>
<dbReference type="CDD" id="cd19499">
    <property type="entry name" value="RecA-like_ClpB_Hsp104-like"/>
    <property type="match status" value="1"/>
</dbReference>
<dbReference type="Gene3D" id="1.10.8.60">
    <property type="match status" value="1"/>
</dbReference>
<dbReference type="GO" id="GO:0016887">
    <property type="term" value="F:ATP hydrolysis activity"/>
    <property type="evidence" value="ECO:0007669"/>
    <property type="project" value="InterPro"/>
</dbReference>
<dbReference type="Pfam" id="PF10431">
    <property type="entry name" value="ClpB_D2-small"/>
    <property type="match status" value="1"/>
</dbReference>
<proteinExistence type="predicted"/>
<dbReference type="PRINTS" id="PR00300">
    <property type="entry name" value="CLPPROTEASEA"/>
</dbReference>
<dbReference type="InterPro" id="IPR027417">
    <property type="entry name" value="P-loop_NTPase"/>
</dbReference>
<keyword evidence="3" id="KW-0040">ANK repeat</keyword>
<evidence type="ECO:0000256" key="1">
    <source>
        <dbReference type="ARBA" id="ARBA00022741"/>
    </source>
</evidence>
<sequence>MKAAGNSLASFTGRLSASCTRAMCRSVSLDRNRVPKALRSPPNRFLKVREPAARSFRVPQPTFDHPKLKLAVAIGLAGFTVAQCATSKNNLDSKFFRIVKQGSTKELRAFLEANSKYNIDKRHFLGWTALHVAAVNGNVEMVRSLLDAGADPNAGDDYVNVYRTASEKGLHTLDVMLHRESEFSESLRAQENYLGFTPLHYAILVESVDCVKLLLARGANPSIEASGHTPVALAKDNEMKHLLENEAEKFQLAEQEREAEERRRFPLEQRLKQYIIGQEAAISTVAAAIRRKENGWADDEHPLVFLFLGSSGIGKTELAKQLANYIHKNKTNSFIRLDMSEYQEKHEVAKLIGAPPGYVGHDAGGQLTKQLRAYPNAVVLFDEVDKAHPDVLTVLLQLFDEGRLTDGKGKTIECKNAIFVMTSNLGSDEIANHAIQLRAEVLNNKTAKAATGEVKITKNFKEQVVRPILKRHFKRDEFLGRINEIVYFLPFSNAELNRLVSKELRFWAKKAEEKHRVTLNWDTGVESVLAGGYNHHYGARSIKHEVERRVISKLAAAQEAGVLKAGATVQVVVHWPRPGESESEPTIRLRLKTGSRERDFVEIGDSPDIKALSHSFTKNINKI</sequence>
<dbReference type="EMBL" id="GDHC01006238">
    <property type="protein sequence ID" value="JAQ12391.1"/>
    <property type="molecule type" value="Transcribed_RNA"/>
</dbReference>
<dbReference type="InterPro" id="IPR003959">
    <property type="entry name" value="ATPase_AAA_core"/>
</dbReference>
<dbReference type="PROSITE" id="PS50088">
    <property type="entry name" value="ANK_REPEAT"/>
    <property type="match status" value="2"/>
</dbReference>
<dbReference type="AlphaFoldDB" id="A0A146LXQ9"/>
<accession>A0A146LXQ9</accession>
<dbReference type="PANTHER" id="PTHR11638">
    <property type="entry name" value="ATP-DEPENDENT CLP PROTEASE"/>
    <property type="match status" value="1"/>
</dbReference>
<protein>
    <submittedName>
        <fullName evidence="5">Caseinolytic peptidase B</fullName>
    </submittedName>
</protein>
<keyword evidence="1" id="KW-0547">Nucleotide-binding</keyword>